<evidence type="ECO:0000256" key="1">
    <source>
        <dbReference type="ARBA" id="ARBA00004141"/>
    </source>
</evidence>
<evidence type="ECO:0000313" key="6">
    <source>
        <dbReference type="EMBL" id="KXB05802.1"/>
    </source>
</evidence>
<proteinExistence type="predicted"/>
<evidence type="ECO:0008006" key="8">
    <source>
        <dbReference type="Google" id="ProtNLM"/>
    </source>
</evidence>
<keyword evidence="3 5" id="KW-1133">Transmembrane helix</keyword>
<dbReference type="InterPro" id="IPR038978">
    <property type="entry name" value="MJ0935"/>
</dbReference>
<keyword evidence="4 5" id="KW-0472">Membrane</keyword>
<dbReference type="PANTHER" id="PTHR42198">
    <property type="entry name" value="INTEGRAL MEMBRANE PROTEIN"/>
    <property type="match status" value="1"/>
</dbReference>
<gene>
    <name evidence="6" type="ORF">AKJ51_04770</name>
</gene>
<feature type="transmembrane region" description="Helical" evidence="5">
    <location>
        <begin position="128"/>
        <end position="152"/>
    </location>
</feature>
<evidence type="ECO:0000256" key="3">
    <source>
        <dbReference type="ARBA" id="ARBA00022989"/>
    </source>
</evidence>
<feature type="transmembrane region" description="Helical" evidence="5">
    <location>
        <begin position="251"/>
        <end position="272"/>
    </location>
</feature>
<sequence length="284" mass="32465">MKNQLRKVLTISLITIAFLGLSFNVVQGQSTQEDRNAEYRELLNNVDGIIRAIRFGKPISGNRIETLKDRFDSVFPNQGGDIRNEIADLDPSTLAGEEGVEKVREIRGDIVELAENSTDVGLSFIYKYAVFIILGVSFGLAVMVSMISRIVVDWEEVNKVRNKQSEIKDELDKAKENGDQKKVHKLQKKQQQFMQEHAGTMFSPMKTMLIIFIPFIIVFRLLSSTYGGWVVAWLPFNLPWPDINFLMLNRFFKGTVVSLGFFGWYLLCYFGLSQILRKILVPQQ</sequence>
<organism evidence="6 7">
    <name type="scientific">candidate division MSBL1 archaeon SCGC-AAA382A20</name>
    <dbReference type="NCBI Taxonomy" id="1698280"/>
    <lineage>
        <taxon>Archaea</taxon>
        <taxon>Methanobacteriati</taxon>
        <taxon>Methanobacteriota</taxon>
        <taxon>candidate division MSBL1</taxon>
    </lineage>
</organism>
<dbReference type="PANTHER" id="PTHR42198:SF1">
    <property type="entry name" value="INTEGRAL MEMBRANE PROTEIN"/>
    <property type="match status" value="1"/>
</dbReference>
<dbReference type="EMBL" id="LHYE01000078">
    <property type="protein sequence ID" value="KXB05802.1"/>
    <property type="molecule type" value="Genomic_DNA"/>
</dbReference>
<comment type="caution">
    <text evidence="6">The sequence shown here is derived from an EMBL/GenBank/DDBJ whole genome shotgun (WGS) entry which is preliminary data.</text>
</comment>
<dbReference type="GO" id="GO:0016020">
    <property type="term" value="C:membrane"/>
    <property type="evidence" value="ECO:0007669"/>
    <property type="project" value="UniProtKB-SubCell"/>
</dbReference>
<evidence type="ECO:0000256" key="5">
    <source>
        <dbReference type="SAM" id="Phobius"/>
    </source>
</evidence>
<protein>
    <recommendedName>
        <fullName evidence="8">DUF106 domain-containing protein</fullName>
    </recommendedName>
</protein>
<name>A0A133VH96_9EURY</name>
<comment type="subcellular location">
    <subcellularLocation>
        <location evidence="1">Membrane</location>
        <topology evidence="1">Multi-pass membrane protein</topology>
    </subcellularLocation>
</comment>
<evidence type="ECO:0000256" key="2">
    <source>
        <dbReference type="ARBA" id="ARBA00022692"/>
    </source>
</evidence>
<keyword evidence="7" id="KW-1185">Reference proteome</keyword>
<dbReference type="SMART" id="SM01415">
    <property type="entry name" value="DUF106"/>
    <property type="match status" value="1"/>
</dbReference>
<dbReference type="InterPro" id="IPR002809">
    <property type="entry name" value="EMC3/TMCO1"/>
</dbReference>
<evidence type="ECO:0000313" key="7">
    <source>
        <dbReference type="Proteomes" id="UP000070263"/>
    </source>
</evidence>
<keyword evidence="2 5" id="KW-0812">Transmembrane</keyword>
<accession>A0A133VH96</accession>
<evidence type="ECO:0000256" key="4">
    <source>
        <dbReference type="ARBA" id="ARBA00023136"/>
    </source>
</evidence>
<dbReference type="Proteomes" id="UP000070263">
    <property type="component" value="Unassembled WGS sequence"/>
</dbReference>
<reference evidence="6 7" key="1">
    <citation type="journal article" date="2016" name="Sci. Rep.">
        <title>Metabolic traits of an uncultured archaeal lineage -MSBL1- from brine pools of the Red Sea.</title>
        <authorList>
            <person name="Mwirichia R."/>
            <person name="Alam I."/>
            <person name="Rashid M."/>
            <person name="Vinu M."/>
            <person name="Ba-Alawi W."/>
            <person name="Anthony Kamau A."/>
            <person name="Kamanda Ngugi D."/>
            <person name="Goker M."/>
            <person name="Klenk H.P."/>
            <person name="Bajic V."/>
            <person name="Stingl U."/>
        </authorList>
    </citation>
    <scope>NUCLEOTIDE SEQUENCE [LARGE SCALE GENOMIC DNA]</scope>
    <source>
        <strain evidence="6">SCGC-AAA382A20</strain>
    </source>
</reference>
<dbReference type="AlphaFoldDB" id="A0A133VH96"/>
<feature type="transmembrane region" description="Helical" evidence="5">
    <location>
        <begin position="209"/>
        <end position="231"/>
    </location>
</feature>
<dbReference type="Pfam" id="PF01956">
    <property type="entry name" value="EMC3_TMCO1"/>
    <property type="match status" value="1"/>
</dbReference>